<reference evidence="1" key="1">
    <citation type="journal article" date="2023" name="G3 (Bethesda)">
        <title>A reference genome for the long-term kleptoplast-retaining sea slug Elysia crispata morphotype clarki.</title>
        <authorList>
            <person name="Eastman K.E."/>
            <person name="Pendleton A.L."/>
            <person name="Shaikh M.A."/>
            <person name="Suttiyut T."/>
            <person name="Ogas R."/>
            <person name="Tomko P."/>
            <person name="Gavelis G."/>
            <person name="Widhalm J.R."/>
            <person name="Wisecaver J.H."/>
        </authorList>
    </citation>
    <scope>NUCLEOTIDE SEQUENCE</scope>
    <source>
        <strain evidence="1">ECLA1</strain>
    </source>
</reference>
<organism evidence="1 2">
    <name type="scientific">Elysia crispata</name>
    <name type="common">lettuce slug</name>
    <dbReference type="NCBI Taxonomy" id="231223"/>
    <lineage>
        <taxon>Eukaryota</taxon>
        <taxon>Metazoa</taxon>
        <taxon>Spiralia</taxon>
        <taxon>Lophotrochozoa</taxon>
        <taxon>Mollusca</taxon>
        <taxon>Gastropoda</taxon>
        <taxon>Heterobranchia</taxon>
        <taxon>Euthyneura</taxon>
        <taxon>Panpulmonata</taxon>
        <taxon>Sacoglossa</taxon>
        <taxon>Placobranchoidea</taxon>
        <taxon>Plakobranchidae</taxon>
        <taxon>Elysia</taxon>
    </lineage>
</organism>
<name>A0AAE0XSS4_9GAST</name>
<protein>
    <submittedName>
        <fullName evidence="1">Uncharacterized protein</fullName>
    </submittedName>
</protein>
<evidence type="ECO:0000313" key="2">
    <source>
        <dbReference type="Proteomes" id="UP001283361"/>
    </source>
</evidence>
<gene>
    <name evidence="1" type="ORF">RRG08_023662</name>
</gene>
<accession>A0AAE0XSS4</accession>
<comment type="caution">
    <text evidence="1">The sequence shown here is derived from an EMBL/GenBank/DDBJ whole genome shotgun (WGS) entry which is preliminary data.</text>
</comment>
<evidence type="ECO:0000313" key="1">
    <source>
        <dbReference type="EMBL" id="KAK3708260.1"/>
    </source>
</evidence>
<dbReference type="EMBL" id="JAWDGP010007701">
    <property type="protein sequence ID" value="KAK3708260.1"/>
    <property type="molecule type" value="Genomic_DNA"/>
</dbReference>
<keyword evidence="2" id="KW-1185">Reference proteome</keyword>
<dbReference type="AlphaFoldDB" id="A0AAE0XSS4"/>
<dbReference type="Proteomes" id="UP001283361">
    <property type="component" value="Unassembled WGS sequence"/>
</dbReference>
<sequence>MTAGARLNFNGMSKASDVHSRGAKVRERCAFFTALRPLSLSESPIDRQESGAKTRQHKTFRLLSHDKHRKLSISEVMGATDVVADQAWWGTRAGQVSARQRPMRCGTSRQFAAGPFRGSRRKATVLGTIAFKQVDRARRSGK</sequence>
<proteinExistence type="predicted"/>